<dbReference type="InterPro" id="IPR007789">
    <property type="entry name" value="DUF688"/>
</dbReference>
<sequence>MPIPSHAGASPFGNLHPSLTRARSSNHPTTQPFIRLSWVLHTLLCATAQRARRRAAAGGAAPHAAAVIGRRAPPDPRRASAADASPPQRRNVPFAWESTPGVAKSSAAKDRGVTPPKPPPGRSCGGAGAPRRASCHETTAADGSSEGDTFSDAMDRASSSDRLALAALSARLSSVDGAGSRRAPSFIMARFLPAANAVADKHPRRSPSPRRHRSVRRSNDDDDEAAAARARARQVMMNAPRVCALAREQPKHQHSPSPPPRQNSKDAAAELSPRVDEEASAERACGLMFFFPWRSKPVLLRFPRTSSRSRASNASVAASVTAPSPSPPRRSVTLGDILDKDRRLRDGGDLSRRWCEEENNGGSGKEWSGLGWGAGLLSTSKRYCADAARKALSRLARSATDGGGLRVCRERKSGKWQVASEVGSTPDMMPPLSPPSESWLSHARRSNASRGIDVSQIELM</sequence>
<feature type="region of interest" description="Disordered" evidence="1">
    <location>
        <begin position="1"/>
        <end position="28"/>
    </location>
</feature>
<accession>A0AAV5BR90</accession>
<gene>
    <name evidence="2" type="primary">ga04978</name>
    <name evidence="3" type="synonym">ga05431</name>
    <name evidence="2" type="ORF">PR202_ga04978</name>
    <name evidence="3" type="ORF">PR202_ga05431</name>
</gene>
<reference evidence="2" key="1">
    <citation type="journal article" date="2018" name="DNA Res.">
        <title>Multiple hybrid de novo genome assembly of finger millet, an orphan allotetraploid crop.</title>
        <authorList>
            <person name="Hatakeyama M."/>
            <person name="Aluri S."/>
            <person name="Balachadran M.T."/>
            <person name="Sivarajan S.R."/>
            <person name="Patrignani A."/>
            <person name="Gruter S."/>
            <person name="Poveda L."/>
            <person name="Shimizu-Inatsugi R."/>
            <person name="Baeten J."/>
            <person name="Francoijs K.J."/>
            <person name="Nataraja K.N."/>
            <person name="Reddy Y.A.N."/>
            <person name="Phadnis S."/>
            <person name="Ravikumar R.L."/>
            <person name="Schlapbach R."/>
            <person name="Sreeman S.M."/>
            <person name="Shimizu K.K."/>
        </authorList>
    </citation>
    <scope>NUCLEOTIDE SEQUENCE</scope>
</reference>
<reference evidence="2" key="2">
    <citation type="submission" date="2021-12" db="EMBL/GenBank/DDBJ databases">
        <title>Resequencing data analysis of finger millet.</title>
        <authorList>
            <person name="Hatakeyama M."/>
            <person name="Aluri S."/>
            <person name="Balachadran M.T."/>
            <person name="Sivarajan S.R."/>
            <person name="Poveda L."/>
            <person name="Shimizu-Inatsugi R."/>
            <person name="Schlapbach R."/>
            <person name="Sreeman S.M."/>
            <person name="Shimizu K.K."/>
        </authorList>
    </citation>
    <scope>NUCLEOTIDE SEQUENCE</scope>
</reference>
<evidence type="ECO:0000256" key="1">
    <source>
        <dbReference type="SAM" id="MobiDB-lite"/>
    </source>
</evidence>
<feature type="region of interest" description="Disordered" evidence="1">
    <location>
        <begin position="304"/>
        <end position="333"/>
    </location>
</feature>
<feature type="compositionally biased region" description="Low complexity" evidence="1">
    <location>
        <begin position="81"/>
        <end position="90"/>
    </location>
</feature>
<keyword evidence="4" id="KW-1185">Reference proteome</keyword>
<feature type="region of interest" description="Disordered" evidence="1">
    <location>
        <begin position="198"/>
        <end position="231"/>
    </location>
</feature>
<evidence type="ECO:0000313" key="2">
    <source>
        <dbReference type="EMBL" id="GJM88858.1"/>
    </source>
</evidence>
<dbReference type="Pfam" id="PF05097">
    <property type="entry name" value="DUF688"/>
    <property type="match status" value="1"/>
</dbReference>
<feature type="region of interest" description="Disordered" evidence="1">
    <location>
        <begin position="247"/>
        <end position="277"/>
    </location>
</feature>
<dbReference type="PANTHER" id="PTHR35829:SF3">
    <property type="entry name" value="OS05G0470900 PROTEIN"/>
    <property type="match status" value="1"/>
</dbReference>
<feature type="region of interest" description="Disordered" evidence="1">
    <location>
        <begin position="419"/>
        <end position="460"/>
    </location>
</feature>
<proteinExistence type="predicted"/>
<evidence type="ECO:0000313" key="3">
    <source>
        <dbReference type="EMBL" id="GJM89259.1"/>
    </source>
</evidence>
<dbReference type="EMBL" id="BQKI01000002">
    <property type="protein sequence ID" value="GJM88858.1"/>
    <property type="molecule type" value="Genomic_DNA"/>
</dbReference>
<feature type="compositionally biased region" description="Low complexity" evidence="1">
    <location>
        <begin position="56"/>
        <end position="71"/>
    </location>
</feature>
<feature type="compositionally biased region" description="Basic residues" evidence="1">
    <location>
        <begin position="202"/>
        <end position="216"/>
    </location>
</feature>
<dbReference type="Proteomes" id="UP001054889">
    <property type="component" value="Unassembled WGS sequence"/>
</dbReference>
<feature type="region of interest" description="Disordered" evidence="1">
    <location>
        <begin position="56"/>
        <end position="155"/>
    </location>
</feature>
<protein>
    <submittedName>
        <fullName evidence="2">Uncharacterized protein</fullName>
    </submittedName>
</protein>
<dbReference type="PANTHER" id="PTHR35829">
    <property type="entry name" value="OS05G0470900 PROTEIN"/>
    <property type="match status" value="1"/>
</dbReference>
<comment type="caution">
    <text evidence="2">The sequence shown here is derived from an EMBL/GenBank/DDBJ whole genome shotgun (WGS) entry which is preliminary data.</text>
</comment>
<dbReference type="AlphaFoldDB" id="A0AAV5BR90"/>
<feature type="compositionally biased region" description="Basic and acidic residues" evidence="1">
    <location>
        <begin position="263"/>
        <end position="277"/>
    </location>
</feature>
<evidence type="ECO:0000313" key="4">
    <source>
        <dbReference type="Proteomes" id="UP001054889"/>
    </source>
</evidence>
<dbReference type="EMBL" id="BQKI01000002">
    <property type="protein sequence ID" value="GJM89259.1"/>
    <property type="molecule type" value="Genomic_DNA"/>
</dbReference>
<name>A0AAV5BR90_ELECO</name>
<organism evidence="2 4">
    <name type="scientific">Eleusine coracana subsp. coracana</name>
    <dbReference type="NCBI Taxonomy" id="191504"/>
    <lineage>
        <taxon>Eukaryota</taxon>
        <taxon>Viridiplantae</taxon>
        <taxon>Streptophyta</taxon>
        <taxon>Embryophyta</taxon>
        <taxon>Tracheophyta</taxon>
        <taxon>Spermatophyta</taxon>
        <taxon>Magnoliopsida</taxon>
        <taxon>Liliopsida</taxon>
        <taxon>Poales</taxon>
        <taxon>Poaceae</taxon>
        <taxon>PACMAD clade</taxon>
        <taxon>Chloridoideae</taxon>
        <taxon>Cynodonteae</taxon>
        <taxon>Eleusininae</taxon>
        <taxon>Eleusine</taxon>
    </lineage>
</organism>